<gene>
    <name evidence="2" type="ORF">US42_C0011G0037</name>
</gene>
<reference evidence="2 3" key="1">
    <citation type="journal article" date="2015" name="Nature">
        <title>rRNA introns, odd ribosomes, and small enigmatic genomes across a large radiation of phyla.</title>
        <authorList>
            <person name="Brown C.T."/>
            <person name="Hug L.A."/>
            <person name="Thomas B.C."/>
            <person name="Sharon I."/>
            <person name="Castelle C.J."/>
            <person name="Singh A."/>
            <person name="Wilkins M.J."/>
            <person name="Williams K.H."/>
            <person name="Banfield J.F."/>
        </authorList>
    </citation>
    <scope>NUCLEOTIDE SEQUENCE [LARGE SCALE GENOMIC DNA]</scope>
</reference>
<sequence length="136" mass="15216">MLSCTGVWGTANGGRHEDVRRARDPGLGAGVWWLRFDHGQSRLRADRPERVLGRALARPEGQLELGRAPALEAGDDLPGLEQRTGGSQSQPNSRQVLPHLDLHDAEWPKDRGVARNDLQVRRPFRDQQRMDRAAQS</sequence>
<protein>
    <submittedName>
        <fullName evidence="2">Uncharacterized protein</fullName>
    </submittedName>
</protein>
<evidence type="ECO:0000313" key="2">
    <source>
        <dbReference type="EMBL" id="KKQ27299.1"/>
    </source>
</evidence>
<feature type="compositionally biased region" description="Basic and acidic residues" evidence="1">
    <location>
        <begin position="100"/>
        <end position="136"/>
    </location>
</feature>
<comment type="caution">
    <text evidence="2">The sequence shown here is derived from an EMBL/GenBank/DDBJ whole genome shotgun (WGS) entry which is preliminary data.</text>
</comment>
<proteinExistence type="predicted"/>
<name>A0A0G0IT15_9BACT</name>
<dbReference type="EMBL" id="LBSX01000011">
    <property type="protein sequence ID" value="KKQ27299.1"/>
    <property type="molecule type" value="Genomic_DNA"/>
</dbReference>
<organism evidence="2 3">
    <name type="scientific">Candidatus Magasanikbacteria bacterium GW2011_GWC2_37_14</name>
    <dbReference type="NCBI Taxonomy" id="1619046"/>
    <lineage>
        <taxon>Bacteria</taxon>
        <taxon>Candidatus Magasanikiibacteriota</taxon>
    </lineage>
</organism>
<dbReference type="Proteomes" id="UP000034849">
    <property type="component" value="Unassembled WGS sequence"/>
</dbReference>
<dbReference type="AlphaFoldDB" id="A0A0G0IT15"/>
<evidence type="ECO:0000256" key="1">
    <source>
        <dbReference type="SAM" id="MobiDB-lite"/>
    </source>
</evidence>
<feature type="compositionally biased region" description="Polar residues" evidence="1">
    <location>
        <begin position="84"/>
        <end position="95"/>
    </location>
</feature>
<accession>A0A0G0IT15</accession>
<feature type="region of interest" description="Disordered" evidence="1">
    <location>
        <begin position="59"/>
        <end position="136"/>
    </location>
</feature>
<evidence type="ECO:0000313" key="3">
    <source>
        <dbReference type="Proteomes" id="UP000034849"/>
    </source>
</evidence>